<dbReference type="PANTHER" id="PTHR43420:SF44">
    <property type="entry name" value="ACETYLTRANSFERASE YPEA"/>
    <property type="match status" value="1"/>
</dbReference>
<organism evidence="4 5">
    <name type="scientific">Chryseobacterium takakiae</name>
    <dbReference type="NCBI Taxonomy" id="1302685"/>
    <lineage>
        <taxon>Bacteria</taxon>
        <taxon>Pseudomonadati</taxon>
        <taxon>Bacteroidota</taxon>
        <taxon>Flavobacteriia</taxon>
        <taxon>Flavobacteriales</taxon>
        <taxon>Weeksellaceae</taxon>
        <taxon>Chryseobacterium group</taxon>
        <taxon>Chryseobacterium</taxon>
    </lineage>
</organism>
<dbReference type="SUPFAM" id="SSF55729">
    <property type="entry name" value="Acyl-CoA N-acyltransferases (Nat)"/>
    <property type="match status" value="1"/>
</dbReference>
<dbReference type="InterPro" id="IPR050680">
    <property type="entry name" value="YpeA/RimI_acetyltransf"/>
</dbReference>
<dbReference type="PROSITE" id="PS51186">
    <property type="entry name" value="GNAT"/>
    <property type="match status" value="1"/>
</dbReference>
<keyword evidence="5" id="KW-1185">Reference proteome</keyword>
<reference evidence="5" key="1">
    <citation type="submission" date="2016-11" db="EMBL/GenBank/DDBJ databases">
        <authorList>
            <person name="Varghese N."/>
            <person name="Submissions S."/>
        </authorList>
    </citation>
    <scope>NUCLEOTIDE SEQUENCE [LARGE SCALE GENOMIC DNA]</scope>
    <source>
        <strain evidence="5">DSM 26898</strain>
    </source>
</reference>
<evidence type="ECO:0000313" key="5">
    <source>
        <dbReference type="Proteomes" id="UP000184236"/>
    </source>
</evidence>
<dbReference type="EMBL" id="FQVO01000005">
    <property type="protein sequence ID" value="SHE86977.1"/>
    <property type="molecule type" value="Genomic_DNA"/>
</dbReference>
<name>A0A1M4X0S0_9FLAO</name>
<dbReference type="PANTHER" id="PTHR43420">
    <property type="entry name" value="ACETYLTRANSFERASE"/>
    <property type="match status" value="1"/>
</dbReference>
<protein>
    <submittedName>
        <fullName evidence="4">Acetyltransferase (GNAT) domain-containing protein</fullName>
    </submittedName>
</protein>
<keyword evidence="1 4" id="KW-0808">Transferase</keyword>
<keyword evidence="2" id="KW-0012">Acyltransferase</keyword>
<evidence type="ECO:0000256" key="1">
    <source>
        <dbReference type="ARBA" id="ARBA00022679"/>
    </source>
</evidence>
<gene>
    <name evidence="4" type="ORF">SAMN05444408_105120</name>
</gene>
<accession>A0A1M4X0S0</accession>
<dbReference type="GO" id="GO:0016747">
    <property type="term" value="F:acyltransferase activity, transferring groups other than amino-acyl groups"/>
    <property type="evidence" value="ECO:0007669"/>
    <property type="project" value="InterPro"/>
</dbReference>
<dbReference type="CDD" id="cd04301">
    <property type="entry name" value="NAT_SF"/>
    <property type="match status" value="1"/>
</dbReference>
<dbReference type="InterPro" id="IPR000182">
    <property type="entry name" value="GNAT_dom"/>
</dbReference>
<feature type="domain" description="N-acetyltransferase" evidence="3">
    <location>
        <begin position="6"/>
        <end position="156"/>
    </location>
</feature>
<dbReference type="STRING" id="1302685.SAMN05444408_105120"/>
<dbReference type="Proteomes" id="UP000184236">
    <property type="component" value="Unassembled WGS sequence"/>
</dbReference>
<evidence type="ECO:0000256" key="2">
    <source>
        <dbReference type="ARBA" id="ARBA00023315"/>
    </source>
</evidence>
<proteinExistence type="predicted"/>
<dbReference type="Pfam" id="PF13508">
    <property type="entry name" value="Acetyltransf_7"/>
    <property type="match status" value="1"/>
</dbReference>
<dbReference type="AlphaFoldDB" id="A0A1M4X0S0"/>
<evidence type="ECO:0000259" key="3">
    <source>
        <dbReference type="PROSITE" id="PS51186"/>
    </source>
</evidence>
<sequence length="156" mass="17847">MMLNMAEIIEYRKDLALYFKQINMDWLEKYFVAEPYDVEVLSNPEKYILEKGGNIYFVAEEGIPKGTVALMNNEYGELELTKMGVDESAQGKGYGNLLIQHCINKAKEMGVKDLILYSNTKLSPAIHLYKKFGFVEIPVGKSEYARCDIKMIKSLL</sequence>
<dbReference type="Gene3D" id="3.40.630.30">
    <property type="match status" value="1"/>
</dbReference>
<dbReference type="InterPro" id="IPR016181">
    <property type="entry name" value="Acyl_CoA_acyltransferase"/>
</dbReference>
<evidence type="ECO:0000313" key="4">
    <source>
        <dbReference type="EMBL" id="SHE86977.1"/>
    </source>
</evidence>